<gene>
    <name evidence="3" type="ORF">FA15DRAFT_659684</name>
</gene>
<dbReference type="InterPro" id="IPR054722">
    <property type="entry name" value="PolX-like_BBD"/>
</dbReference>
<accession>A0A5C3KHK5</accession>
<evidence type="ECO:0000313" key="3">
    <source>
        <dbReference type="EMBL" id="TFK19681.1"/>
    </source>
</evidence>
<dbReference type="STRING" id="230819.A0A5C3KHK5"/>
<feature type="compositionally biased region" description="Low complexity" evidence="1">
    <location>
        <begin position="192"/>
        <end position="211"/>
    </location>
</feature>
<dbReference type="Proteomes" id="UP000307440">
    <property type="component" value="Unassembled WGS sequence"/>
</dbReference>
<evidence type="ECO:0000256" key="1">
    <source>
        <dbReference type="SAM" id="MobiDB-lite"/>
    </source>
</evidence>
<evidence type="ECO:0000259" key="2">
    <source>
        <dbReference type="Pfam" id="PF22936"/>
    </source>
</evidence>
<dbReference type="Pfam" id="PF22936">
    <property type="entry name" value="Pol_BBD"/>
    <property type="match status" value="1"/>
</dbReference>
<sequence length="278" mass="30447">MLESDQKIHVSGIKDDPCAMWKALEDIFIQRKPGARFNAYDDLFSVRKRENESLQALINRVDNLMQQIRNLRPKEFNLAALDSELASMALIRALPDEFSTFTSSLLLLEKLDRTAIHQAFITEETQCRRCENDAPGIALASMASSLSNGASCGFCGVPGHQTDKCYAYQHAQQCAQENATKRRSDCDQRPKSSANTSSSTPSSSSASQAIAESAGSATVNADFHWIPDTGAAAHMTPHGHWLRDYKPPRIPVCLADHSIVYTAGVGSMVFEPVLGGKK</sequence>
<evidence type="ECO:0000313" key="4">
    <source>
        <dbReference type="Proteomes" id="UP000307440"/>
    </source>
</evidence>
<dbReference type="EMBL" id="ML210329">
    <property type="protein sequence ID" value="TFK19681.1"/>
    <property type="molecule type" value="Genomic_DNA"/>
</dbReference>
<feature type="compositionally biased region" description="Basic and acidic residues" evidence="1">
    <location>
        <begin position="181"/>
        <end position="190"/>
    </location>
</feature>
<feature type="non-terminal residue" evidence="3">
    <location>
        <position position="278"/>
    </location>
</feature>
<dbReference type="AlphaFoldDB" id="A0A5C3KHK5"/>
<organism evidence="3 4">
    <name type="scientific">Coprinopsis marcescibilis</name>
    <name type="common">Agaric fungus</name>
    <name type="synonym">Psathyrella marcescibilis</name>
    <dbReference type="NCBI Taxonomy" id="230819"/>
    <lineage>
        <taxon>Eukaryota</taxon>
        <taxon>Fungi</taxon>
        <taxon>Dikarya</taxon>
        <taxon>Basidiomycota</taxon>
        <taxon>Agaricomycotina</taxon>
        <taxon>Agaricomycetes</taxon>
        <taxon>Agaricomycetidae</taxon>
        <taxon>Agaricales</taxon>
        <taxon>Agaricineae</taxon>
        <taxon>Psathyrellaceae</taxon>
        <taxon>Coprinopsis</taxon>
    </lineage>
</organism>
<proteinExistence type="predicted"/>
<reference evidence="3 4" key="1">
    <citation type="journal article" date="2019" name="Nat. Ecol. Evol.">
        <title>Megaphylogeny resolves global patterns of mushroom evolution.</title>
        <authorList>
            <person name="Varga T."/>
            <person name="Krizsan K."/>
            <person name="Foldi C."/>
            <person name="Dima B."/>
            <person name="Sanchez-Garcia M."/>
            <person name="Sanchez-Ramirez S."/>
            <person name="Szollosi G.J."/>
            <person name="Szarkandi J.G."/>
            <person name="Papp V."/>
            <person name="Albert L."/>
            <person name="Andreopoulos W."/>
            <person name="Angelini C."/>
            <person name="Antonin V."/>
            <person name="Barry K.W."/>
            <person name="Bougher N.L."/>
            <person name="Buchanan P."/>
            <person name="Buyck B."/>
            <person name="Bense V."/>
            <person name="Catcheside P."/>
            <person name="Chovatia M."/>
            <person name="Cooper J."/>
            <person name="Damon W."/>
            <person name="Desjardin D."/>
            <person name="Finy P."/>
            <person name="Geml J."/>
            <person name="Haridas S."/>
            <person name="Hughes K."/>
            <person name="Justo A."/>
            <person name="Karasinski D."/>
            <person name="Kautmanova I."/>
            <person name="Kiss B."/>
            <person name="Kocsube S."/>
            <person name="Kotiranta H."/>
            <person name="LaButti K.M."/>
            <person name="Lechner B.E."/>
            <person name="Liimatainen K."/>
            <person name="Lipzen A."/>
            <person name="Lukacs Z."/>
            <person name="Mihaltcheva S."/>
            <person name="Morgado L.N."/>
            <person name="Niskanen T."/>
            <person name="Noordeloos M.E."/>
            <person name="Ohm R.A."/>
            <person name="Ortiz-Santana B."/>
            <person name="Ovrebo C."/>
            <person name="Racz N."/>
            <person name="Riley R."/>
            <person name="Savchenko A."/>
            <person name="Shiryaev A."/>
            <person name="Soop K."/>
            <person name="Spirin V."/>
            <person name="Szebenyi C."/>
            <person name="Tomsovsky M."/>
            <person name="Tulloss R.E."/>
            <person name="Uehling J."/>
            <person name="Grigoriev I.V."/>
            <person name="Vagvolgyi C."/>
            <person name="Papp T."/>
            <person name="Martin F.M."/>
            <person name="Miettinen O."/>
            <person name="Hibbett D.S."/>
            <person name="Nagy L.G."/>
        </authorList>
    </citation>
    <scope>NUCLEOTIDE SEQUENCE [LARGE SCALE GENOMIC DNA]</scope>
    <source>
        <strain evidence="3 4">CBS 121175</strain>
    </source>
</reference>
<feature type="domain" description="Retrovirus-related Pol polyprotein from transposon TNT 1-94-like beta-barrel" evidence="2">
    <location>
        <begin position="225"/>
        <end position="271"/>
    </location>
</feature>
<dbReference type="Pfam" id="PF14223">
    <property type="entry name" value="Retrotran_gag_2"/>
    <property type="match status" value="1"/>
</dbReference>
<name>A0A5C3KHK5_COPMA</name>
<protein>
    <recommendedName>
        <fullName evidence="2">Retrovirus-related Pol polyprotein from transposon TNT 1-94-like beta-barrel domain-containing protein</fullName>
    </recommendedName>
</protein>
<feature type="region of interest" description="Disordered" evidence="1">
    <location>
        <begin position="181"/>
        <end position="211"/>
    </location>
</feature>
<dbReference type="OrthoDB" id="3223501at2759"/>
<keyword evidence="4" id="KW-1185">Reference proteome</keyword>